<dbReference type="GO" id="GO:0008270">
    <property type="term" value="F:zinc ion binding"/>
    <property type="evidence" value="ECO:0007669"/>
    <property type="project" value="InterPro"/>
</dbReference>
<keyword evidence="14" id="KW-0449">Lipoprotein</keyword>
<dbReference type="FunFam" id="2.60.40.1910:FF:000008">
    <property type="entry name" value="Aminopeptidase"/>
    <property type="match status" value="1"/>
</dbReference>
<feature type="domain" description="ERAP1-like C-terminal" evidence="17">
    <location>
        <begin position="641"/>
        <end position="947"/>
    </location>
</feature>
<keyword evidence="6" id="KW-0645">Protease</keyword>
<evidence type="ECO:0000256" key="2">
    <source>
        <dbReference type="ARBA" id="ARBA00004609"/>
    </source>
</evidence>
<dbReference type="InterPro" id="IPR045357">
    <property type="entry name" value="Aminopeptidase_N-like_N"/>
</dbReference>
<keyword evidence="5" id="KW-0336">GPI-anchor</keyword>
<evidence type="ECO:0000259" key="16">
    <source>
        <dbReference type="Pfam" id="PF01433"/>
    </source>
</evidence>
<evidence type="ECO:0000256" key="9">
    <source>
        <dbReference type="ARBA" id="ARBA00022801"/>
    </source>
</evidence>
<dbReference type="GO" id="GO:0006508">
    <property type="term" value="P:proteolysis"/>
    <property type="evidence" value="ECO:0007669"/>
    <property type="project" value="UniProtKB-KW"/>
</dbReference>
<keyword evidence="10" id="KW-0862">Zinc</keyword>
<dbReference type="Gene3D" id="1.25.50.20">
    <property type="match status" value="1"/>
</dbReference>
<dbReference type="Gene3D" id="1.10.390.10">
    <property type="entry name" value="Neutral Protease Domain 2"/>
    <property type="match status" value="1"/>
</dbReference>
<dbReference type="SUPFAM" id="SSF55486">
    <property type="entry name" value="Metalloproteases ('zincins'), catalytic domain"/>
    <property type="match status" value="1"/>
</dbReference>
<evidence type="ECO:0000256" key="12">
    <source>
        <dbReference type="ARBA" id="ARBA00023136"/>
    </source>
</evidence>
<evidence type="ECO:0000256" key="4">
    <source>
        <dbReference type="ARBA" id="ARBA00022475"/>
    </source>
</evidence>
<dbReference type="GO" id="GO:0005615">
    <property type="term" value="C:extracellular space"/>
    <property type="evidence" value="ECO:0007669"/>
    <property type="project" value="TreeGrafter"/>
</dbReference>
<dbReference type="InterPro" id="IPR027268">
    <property type="entry name" value="Peptidase_M4/M1_CTD_sf"/>
</dbReference>
<dbReference type="GO" id="GO:0043171">
    <property type="term" value="P:peptide catabolic process"/>
    <property type="evidence" value="ECO:0007669"/>
    <property type="project" value="TreeGrafter"/>
</dbReference>
<evidence type="ECO:0000256" key="3">
    <source>
        <dbReference type="ARBA" id="ARBA00010136"/>
    </source>
</evidence>
<dbReference type="Gene3D" id="2.60.40.1910">
    <property type="match status" value="1"/>
</dbReference>
<dbReference type="GO" id="GO:0098552">
    <property type="term" value="C:side of membrane"/>
    <property type="evidence" value="ECO:0007669"/>
    <property type="project" value="UniProtKB-KW"/>
</dbReference>
<keyword evidence="4" id="KW-1003">Cell membrane</keyword>
<dbReference type="Pfam" id="PF11838">
    <property type="entry name" value="ERAP1_C"/>
    <property type="match status" value="1"/>
</dbReference>
<reference evidence="19 20" key="1">
    <citation type="submission" date="2015-07" db="EMBL/GenBank/DDBJ databases">
        <title>The genome of Dufourea novaeangliae.</title>
        <authorList>
            <person name="Pan H."/>
            <person name="Kapheim K."/>
        </authorList>
    </citation>
    <scope>NUCLEOTIDE SEQUENCE [LARGE SCALE GENOMIC DNA]</scope>
    <source>
        <strain evidence="19">0120121106</strain>
        <tissue evidence="19">Whole body</tissue>
    </source>
</reference>
<comment type="similarity">
    <text evidence="3">Belongs to the peptidase M1 family.</text>
</comment>
<feature type="domain" description="Peptidase M1 membrane alanine aminopeptidase" evidence="16">
    <location>
        <begin position="360"/>
        <end position="563"/>
    </location>
</feature>
<dbReference type="Gene3D" id="2.60.40.1730">
    <property type="entry name" value="tricorn interacting facor f3 domain"/>
    <property type="match status" value="1"/>
</dbReference>
<dbReference type="Pfam" id="PF01433">
    <property type="entry name" value="Peptidase_M1"/>
    <property type="match status" value="1"/>
</dbReference>
<evidence type="ECO:0000256" key="11">
    <source>
        <dbReference type="ARBA" id="ARBA00023049"/>
    </source>
</evidence>
<dbReference type="PANTHER" id="PTHR11533">
    <property type="entry name" value="PROTEASE M1 ZINC METALLOPROTEASE"/>
    <property type="match status" value="1"/>
</dbReference>
<dbReference type="OrthoDB" id="10031169at2759"/>
<dbReference type="InterPro" id="IPR024571">
    <property type="entry name" value="ERAP1-like_C_dom"/>
</dbReference>
<keyword evidence="8" id="KW-0732">Signal</keyword>
<dbReference type="Proteomes" id="UP000076502">
    <property type="component" value="Unassembled WGS sequence"/>
</dbReference>
<dbReference type="InterPro" id="IPR050344">
    <property type="entry name" value="Peptidase_M1_aminopeptidases"/>
</dbReference>
<evidence type="ECO:0000256" key="7">
    <source>
        <dbReference type="ARBA" id="ARBA00022723"/>
    </source>
</evidence>
<dbReference type="AlphaFoldDB" id="A0A154PPN7"/>
<dbReference type="InterPro" id="IPR014782">
    <property type="entry name" value="Peptidase_M1_dom"/>
</dbReference>
<dbReference type="GO" id="GO:0042277">
    <property type="term" value="F:peptide binding"/>
    <property type="evidence" value="ECO:0007669"/>
    <property type="project" value="TreeGrafter"/>
</dbReference>
<feature type="region of interest" description="Disordered" evidence="15">
    <location>
        <begin position="134"/>
        <end position="175"/>
    </location>
</feature>
<evidence type="ECO:0000259" key="18">
    <source>
        <dbReference type="Pfam" id="PF17900"/>
    </source>
</evidence>
<evidence type="ECO:0000256" key="14">
    <source>
        <dbReference type="ARBA" id="ARBA00023288"/>
    </source>
</evidence>
<dbReference type="SUPFAM" id="SSF63737">
    <property type="entry name" value="Leukotriene A4 hydrolase N-terminal domain"/>
    <property type="match status" value="1"/>
</dbReference>
<feature type="domain" description="Aminopeptidase N-like N-terminal" evidence="18">
    <location>
        <begin position="182"/>
        <end position="308"/>
    </location>
</feature>
<comment type="cofactor">
    <cofactor evidence="1">
        <name>Zn(2+)</name>
        <dbReference type="ChEBI" id="CHEBI:29105"/>
    </cofactor>
</comment>
<dbReference type="GO" id="GO:0005886">
    <property type="term" value="C:plasma membrane"/>
    <property type="evidence" value="ECO:0007669"/>
    <property type="project" value="UniProtKB-SubCell"/>
</dbReference>
<evidence type="ECO:0000256" key="15">
    <source>
        <dbReference type="SAM" id="MobiDB-lite"/>
    </source>
</evidence>
<evidence type="ECO:0000259" key="17">
    <source>
        <dbReference type="Pfam" id="PF11838"/>
    </source>
</evidence>
<feature type="compositionally biased region" description="Basic and acidic residues" evidence="15">
    <location>
        <begin position="95"/>
        <end position="107"/>
    </location>
</feature>
<evidence type="ECO:0000313" key="19">
    <source>
        <dbReference type="EMBL" id="KZC13130.1"/>
    </source>
</evidence>
<dbReference type="EMBL" id="KQ434984">
    <property type="protein sequence ID" value="KZC13130.1"/>
    <property type="molecule type" value="Genomic_DNA"/>
</dbReference>
<evidence type="ECO:0000256" key="10">
    <source>
        <dbReference type="ARBA" id="ARBA00022833"/>
    </source>
</evidence>
<protein>
    <submittedName>
        <fullName evidence="19">Thyrotropin-releasing hormone-degrading ectoenzyme</fullName>
    </submittedName>
</protein>
<feature type="compositionally biased region" description="Basic and acidic residues" evidence="15">
    <location>
        <begin position="156"/>
        <end position="174"/>
    </location>
</feature>
<feature type="region of interest" description="Disordered" evidence="15">
    <location>
        <begin position="81"/>
        <end position="107"/>
    </location>
</feature>
<evidence type="ECO:0000256" key="5">
    <source>
        <dbReference type="ARBA" id="ARBA00022622"/>
    </source>
</evidence>
<gene>
    <name evidence="19" type="ORF">WN55_05362</name>
</gene>
<evidence type="ECO:0000256" key="13">
    <source>
        <dbReference type="ARBA" id="ARBA00023180"/>
    </source>
</evidence>
<comment type="subcellular location">
    <subcellularLocation>
        <location evidence="2">Cell membrane</location>
        <topology evidence="2">Lipid-anchor</topology>
        <topology evidence="2">GPI-anchor</topology>
    </subcellularLocation>
</comment>
<sequence>MDLLNDEIEDTENLLETLTSPFIRPLKYRLQLMPIININSVSHLKGYVVIEFQVNDTTGLTKLSLNAKNITVARYKLSSRDQGEDRTRLKKKRRRSDDKESSYEDHQDRKLVRKDIYSAESDLLLTVSENETVLSQENTERATESLSADEGFETSSSKDYDARSANHSDVKEPYPDVPAFSSSEIAITQYIIDDDKEIHTIFLETPIQEGIYLLEIDYHTWIDDNAFFIANYTASDQERWLMGTKLKRFGARYLLPVFDDTDQKVVFSVSVARPKEMSVLSNMPLRTLRDTVNSTMVIDTFDESPPLSPHNLAFLMGHIENMGATFIGGTKVVATFWSDSMRRSQGIYLFDKLEPAVINLIDVFPIPYALPKLDLVSLPPGIDESVASPGLIAIKQSAFFTTDMSPLVTKNEALKALVTLFGQQLLDEFMNVNRTDAWLFEGSLIYFQHEIDSSLNLSNSFVTDVQMKMMDIDSYSISRAFHENINYRLLQSFNDEYAKSACLIRMLHGAISDTAFRNGYRKLVTRWKNNTTYVLDFMTVMAEESSDLLLPSGVTLEESMNSWARQGGYPLVTVIRNYDEDSLTIYQEQFTLDRSLEDVSKFWYIPLSYVTENGSWSSPMKVFFPSEPQLSLDNVVSNESWILFNVNKTGYYRVHYDDRNWMMLKSSLQVNHELFPAETRASLIDDVFSLAAVGLMKYETVFDFIKYMQIKERHYLPWTALMRHAFKLNRLLYETPIFTDFQEFMMNFVSPLYTEEGSKIKEGSHLTKIAIKMACTFDNTQCLDWVKNVFENSKTDTEMEEIVPSYIRRTFYCTLARYGTKKEWNYFTERVTLIEDEEERKRLLTSFACFQAPWILQSILNEILYEETFHEDEALVILRAFPRNPAAAQVASRFVRANWQEISQKFLGSYSMLKSFVLSMSNGLTTEQDLDDLQAFRGNNYDSMKGARFAAALVEANGNFVTSWLKNSLPEIEKLIKGDVGNTTSIS</sequence>
<evidence type="ECO:0000256" key="1">
    <source>
        <dbReference type="ARBA" id="ARBA00001947"/>
    </source>
</evidence>
<organism evidence="19 20">
    <name type="scientific">Dufourea novaeangliae</name>
    <name type="common">Sweat bee</name>
    <dbReference type="NCBI Taxonomy" id="178035"/>
    <lineage>
        <taxon>Eukaryota</taxon>
        <taxon>Metazoa</taxon>
        <taxon>Ecdysozoa</taxon>
        <taxon>Arthropoda</taxon>
        <taxon>Hexapoda</taxon>
        <taxon>Insecta</taxon>
        <taxon>Pterygota</taxon>
        <taxon>Neoptera</taxon>
        <taxon>Endopterygota</taxon>
        <taxon>Hymenoptera</taxon>
        <taxon>Apocrita</taxon>
        <taxon>Aculeata</taxon>
        <taxon>Apoidea</taxon>
        <taxon>Anthophila</taxon>
        <taxon>Halictidae</taxon>
        <taxon>Rophitinae</taxon>
        <taxon>Dufourea</taxon>
    </lineage>
</organism>
<evidence type="ECO:0000256" key="8">
    <source>
        <dbReference type="ARBA" id="ARBA00022729"/>
    </source>
</evidence>
<evidence type="ECO:0000313" key="20">
    <source>
        <dbReference type="Proteomes" id="UP000076502"/>
    </source>
</evidence>
<accession>A0A154PPN7</accession>
<dbReference type="GO" id="GO:0005737">
    <property type="term" value="C:cytoplasm"/>
    <property type="evidence" value="ECO:0007669"/>
    <property type="project" value="TreeGrafter"/>
</dbReference>
<dbReference type="STRING" id="178035.A0A154PPN7"/>
<keyword evidence="20" id="KW-1185">Reference proteome</keyword>
<name>A0A154PPN7_DUFNO</name>
<keyword evidence="7" id="KW-0479">Metal-binding</keyword>
<dbReference type="GO" id="GO:0070006">
    <property type="term" value="F:metalloaminopeptidase activity"/>
    <property type="evidence" value="ECO:0007669"/>
    <property type="project" value="TreeGrafter"/>
</dbReference>
<keyword evidence="12" id="KW-0472">Membrane</keyword>
<keyword evidence="13" id="KW-0325">Glycoprotein</keyword>
<proteinExistence type="inferred from homology"/>
<keyword evidence="9" id="KW-0378">Hydrolase</keyword>
<dbReference type="PANTHER" id="PTHR11533:SF294">
    <property type="entry name" value="THYROTROPIN-RELEASING HORMONE-DEGRADING ECTOENZYME"/>
    <property type="match status" value="1"/>
</dbReference>
<evidence type="ECO:0000256" key="6">
    <source>
        <dbReference type="ARBA" id="ARBA00022670"/>
    </source>
</evidence>
<dbReference type="Pfam" id="PF17900">
    <property type="entry name" value="Peptidase_M1_N"/>
    <property type="match status" value="1"/>
</dbReference>
<dbReference type="InterPro" id="IPR042097">
    <property type="entry name" value="Aminopeptidase_N-like_N_sf"/>
</dbReference>
<keyword evidence="11" id="KW-0482">Metalloprotease</keyword>